<proteinExistence type="predicted"/>
<organism evidence="1 2">
    <name type="scientific">Parasitella parasitica</name>
    <dbReference type="NCBI Taxonomy" id="35722"/>
    <lineage>
        <taxon>Eukaryota</taxon>
        <taxon>Fungi</taxon>
        <taxon>Fungi incertae sedis</taxon>
        <taxon>Mucoromycota</taxon>
        <taxon>Mucoromycotina</taxon>
        <taxon>Mucoromycetes</taxon>
        <taxon>Mucorales</taxon>
        <taxon>Mucorineae</taxon>
        <taxon>Mucoraceae</taxon>
        <taxon>Parasitella</taxon>
    </lineage>
</organism>
<gene>
    <name evidence="1" type="primary">PARPA_01345.1 scaffold 1359</name>
</gene>
<protein>
    <submittedName>
        <fullName evidence="1">Uncharacterized protein</fullName>
    </submittedName>
</protein>
<evidence type="ECO:0000313" key="1">
    <source>
        <dbReference type="EMBL" id="CEP08036.1"/>
    </source>
</evidence>
<evidence type="ECO:0000313" key="2">
    <source>
        <dbReference type="Proteomes" id="UP000054107"/>
    </source>
</evidence>
<dbReference type="OrthoDB" id="2213130at2759"/>
<reference evidence="1 2" key="1">
    <citation type="submission" date="2014-09" db="EMBL/GenBank/DDBJ databases">
        <authorList>
            <person name="Ellenberger Sabrina"/>
        </authorList>
    </citation>
    <scope>NUCLEOTIDE SEQUENCE [LARGE SCALE GENOMIC DNA]</scope>
    <source>
        <strain evidence="1 2">CBS 412.66</strain>
    </source>
</reference>
<name>A0A0B7MQ26_9FUNG</name>
<dbReference type="EMBL" id="LN719426">
    <property type="protein sequence ID" value="CEP08036.1"/>
    <property type="molecule type" value="Genomic_DNA"/>
</dbReference>
<dbReference type="Proteomes" id="UP000054107">
    <property type="component" value="Unassembled WGS sequence"/>
</dbReference>
<keyword evidence="2" id="KW-1185">Reference proteome</keyword>
<dbReference type="AlphaFoldDB" id="A0A0B7MQ26"/>
<sequence>MCGFNLAKQKRMQHQNNNQQDFDFITSNLINYPRIAAYYNNDNCKNLDNWDFQIRILTLLFFKKWQTISSRLDSSKRLKHLNIIPDISKKKVIGITASALLHWETSIHEALALSHVLLLAPQQHSQLRIGVFTEETLDALAENIVHESLELRLDIGGLI</sequence>
<accession>A0A0B7MQ26</accession>